<reference evidence="2 3" key="1">
    <citation type="journal article" date="2021" name="Front. Microbiol.">
        <title>Aerobic Denitrification and Heterotrophic Sulfur Oxidation in the Genus Halomonas Revealed by Six Novel Species Characterizations and Genome-Based Analysis.</title>
        <authorList>
            <person name="Wang L."/>
            <person name="Shao Z."/>
        </authorList>
    </citation>
    <scope>NUCLEOTIDE SEQUENCE [LARGE SCALE GENOMIC DNA]</scope>
    <source>
        <strain evidence="2 3">MCCC 1A11081</strain>
    </source>
</reference>
<evidence type="ECO:0000313" key="2">
    <source>
        <dbReference type="EMBL" id="MCE8002549.1"/>
    </source>
</evidence>
<keyword evidence="1" id="KW-0732">Signal</keyword>
<dbReference type="EMBL" id="JABFTX010000001">
    <property type="protein sequence ID" value="MCE8002549.1"/>
    <property type="molecule type" value="Genomic_DNA"/>
</dbReference>
<name>A0ABS9A144_9GAMM</name>
<dbReference type="RefSeq" id="WP_234253158.1">
    <property type="nucleotide sequence ID" value="NZ_JABFTX010000001.1"/>
</dbReference>
<dbReference type="Proteomes" id="UP001320168">
    <property type="component" value="Unassembled WGS sequence"/>
</dbReference>
<keyword evidence="3" id="KW-1185">Reference proteome</keyword>
<evidence type="ECO:0000256" key="1">
    <source>
        <dbReference type="SAM" id="SignalP"/>
    </source>
</evidence>
<accession>A0ABS9A144</accession>
<dbReference type="PROSITE" id="PS51257">
    <property type="entry name" value="PROKAR_LIPOPROTEIN"/>
    <property type="match status" value="1"/>
</dbReference>
<feature type="signal peptide" evidence="1">
    <location>
        <begin position="1"/>
        <end position="23"/>
    </location>
</feature>
<evidence type="ECO:0000313" key="3">
    <source>
        <dbReference type="Proteomes" id="UP001320168"/>
    </source>
</evidence>
<gene>
    <name evidence="2" type="ORF">HOP53_06825</name>
</gene>
<protein>
    <submittedName>
        <fullName evidence="2">Uncharacterized protein</fullName>
    </submittedName>
</protein>
<sequence>MKRLTAAAALAALMLAVSTTAMACDQDDALTKWEQAEEHEIILGAGNINGTMSFAVDEGVWDQLDFGTRLGMVETFQCLVAGPGNVLRTANVINRGGRVLAVWDGISKQLDIK</sequence>
<feature type="chain" id="PRO_5045051066" evidence="1">
    <location>
        <begin position="24"/>
        <end position="113"/>
    </location>
</feature>
<organism evidence="2 3">
    <name type="scientific">Billgrantia ethanolica</name>
    <dbReference type="NCBI Taxonomy" id="2733486"/>
    <lineage>
        <taxon>Bacteria</taxon>
        <taxon>Pseudomonadati</taxon>
        <taxon>Pseudomonadota</taxon>
        <taxon>Gammaproteobacteria</taxon>
        <taxon>Oceanospirillales</taxon>
        <taxon>Halomonadaceae</taxon>
        <taxon>Billgrantia</taxon>
    </lineage>
</organism>
<proteinExistence type="predicted"/>
<comment type="caution">
    <text evidence="2">The sequence shown here is derived from an EMBL/GenBank/DDBJ whole genome shotgun (WGS) entry which is preliminary data.</text>
</comment>